<gene>
    <name evidence="2" type="ORF">B0H16DRAFT_598902</name>
</gene>
<accession>A0AAD7H3L7</accession>
<keyword evidence="3" id="KW-1185">Reference proteome</keyword>
<dbReference type="Proteomes" id="UP001215598">
    <property type="component" value="Unassembled WGS sequence"/>
</dbReference>
<dbReference type="PANTHER" id="PTHR46791">
    <property type="entry name" value="EXPRESSED PROTEIN"/>
    <property type="match status" value="1"/>
</dbReference>
<feature type="domain" description="Integrase core" evidence="1">
    <location>
        <begin position="2"/>
        <end position="104"/>
    </location>
</feature>
<name>A0AAD7H3L7_9AGAR</name>
<organism evidence="2 3">
    <name type="scientific">Mycena metata</name>
    <dbReference type="NCBI Taxonomy" id="1033252"/>
    <lineage>
        <taxon>Eukaryota</taxon>
        <taxon>Fungi</taxon>
        <taxon>Dikarya</taxon>
        <taxon>Basidiomycota</taxon>
        <taxon>Agaricomycotina</taxon>
        <taxon>Agaricomycetes</taxon>
        <taxon>Agaricomycetidae</taxon>
        <taxon>Agaricales</taxon>
        <taxon>Marasmiineae</taxon>
        <taxon>Mycenaceae</taxon>
        <taxon>Mycena</taxon>
    </lineage>
</organism>
<comment type="caution">
    <text evidence="2">The sequence shown here is derived from an EMBL/GenBank/DDBJ whole genome shotgun (WGS) entry which is preliminary data.</text>
</comment>
<protein>
    <recommendedName>
        <fullName evidence="1">Integrase core domain-containing protein</fullName>
    </recommendedName>
</protein>
<dbReference type="Pfam" id="PF24764">
    <property type="entry name" value="rva_4"/>
    <property type="match status" value="1"/>
</dbReference>
<dbReference type="AlphaFoldDB" id="A0AAD7H3L7"/>
<sequence>MIKYRGPNRGSFLWGTSKRNTRAERMWVEIGSQFARIWRGFFQRLERLHGLDPENPHHLWLLHYLFLDEINRDCEVFREHWNHHPISGKGKDQTPLDMRLVGELKYGKYADSFDAIHPDVLNRYPNQANIDGAITADQNHNIAHEAIDVADHQFPFESELAADIFGRALADAKTAEIIPLQLGVSPAEWGPEGYPESETVKVGKRNVELTLPFPIWWPRAVAWAQGLELLSKIQAVENGDIVLP</sequence>
<evidence type="ECO:0000313" key="2">
    <source>
        <dbReference type="EMBL" id="KAJ7711474.1"/>
    </source>
</evidence>
<evidence type="ECO:0000313" key="3">
    <source>
        <dbReference type="Proteomes" id="UP001215598"/>
    </source>
</evidence>
<dbReference type="PANTHER" id="PTHR46791:SF5">
    <property type="entry name" value="CLR5 DOMAIN-CONTAINING PROTEIN-RELATED"/>
    <property type="match status" value="1"/>
</dbReference>
<reference evidence="2" key="1">
    <citation type="submission" date="2023-03" db="EMBL/GenBank/DDBJ databases">
        <title>Massive genome expansion in bonnet fungi (Mycena s.s.) driven by repeated elements and novel gene families across ecological guilds.</title>
        <authorList>
            <consortium name="Lawrence Berkeley National Laboratory"/>
            <person name="Harder C.B."/>
            <person name="Miyauchi S."/>
            <person name="Viragh M."/>
            <person name="Kuo A."/>
            <person name="Thoen E."/>
            <person name="Andreopoulos B."/>
            <person name="Lu D."/>
            <person name="Skrede I."/>
            <person name="Drula E."/>
            <person name="Henrissat B."/>
            <person name="Morin E."/>
            <person name="Kohler A."/>
            <person name="Barry K."/>
            <person name="LaButti K."/>
            <person name="Morin E."/>
            <person name="Salamov A."/>
            <person name="Lipzen A."/>
            <person name="Mereny Z."/>
            <person name="Hegedus B."/>
            <person name="Baldrian P."/>
            <person name="Stursova M."/>
            <person name="Weitz H."/>
            <person name="Taylor A."/>
            <person name="Grigoriev I.V."/>
            <person name="Nagy L.G."/>
            <person name="Martin F."/>
            <person name="Kauserud H."/>
        </authorList>
    </citation>
    <scope>NUCLEOTIDE SEQUENCE</scope>
    <source>
        <strain evidence="2">CBHHK182m</strain>
    </source>
</reference>
<dbReference type="InterPro" id="IPR058913">
    <property type="entry name" value="Integrase_dom_put"/>
</dbReference>
<dbReference type="EMBL" id="JARKIB010000395">
    <property type="protein sequence ID" value="KAJ7711474.1"/>
    <property type="molecule type" value="Genomic_DNA"/>
</dbReference>
<proteinExistence type="predicted"/>
<evidence type="ECO:0000259" key="1">
    <source>
        <dbReference type="Pfam" id="PF24764"/>
    </source>
</evidence>